<evidence type="ECO:0000313" key="2">
    <source>
        <dbReference type="EMBL" id="BAN37858.1"/>
    </source>
</evidence>
<dbReference type="GO" id="GO:2000779">
    <property type="term" value="P:regulation of double-strand break repair"/>
    <property type="evidence" value="ECO:0007669"/>
    <property type="project" value="TreeGrafter"/>
</dbReference>
<proteinExistence type="evidence at transcript level"/>
<organism evidence="2">
    <name type="scientific">Entamoeba histolytica</name>
    <dbReference type="NCBI Taxonomy" id="5759"/>
    <lineage>
        <taxon>Eukaryota</taxon>
        <taxon>Amoebozoa</taxon>
        <taxon>Evosea</taxon>
        <taxon>Archamoebae</taxon>
        <taxon>Mastigamoebida</taxon>
        <taxon>Entamoebidae</taxon>
        <taxon>Entamoeba</taxon>
    </lineage>
</organism>
<dbReference type="GO" id="GO:0003677">
    <property type="term" value="F:DNA binding"/>
    <property type="evidence" value="ECO:0007669"/>
    <property type="project" value="InterPro"/>
</dbReference>
<evidence type="ECO:0008006" key="3">
    <source>
        <dbReference type="Google" id="ProtNLM"/>
    </source>
</evidence>
<dbReference type="PANTHER" id="PTHR13468:SF1">
    <property type="entry name" value="PROTEIN DEK"/>
    <property type="match status" value="1"/>
</dbReference>
<dbReference type="VEuPathDB" id="AmoebaDB:KM1_151020"/>
<reference evidence="2" key="1">
    <citation type="submission" date="2012-06" db="EMBL/GenBank/DDBJ databases">
        <title>Short 5' UTR of Entamoeba genes.</title>
        <authorList>
            <person name="Hiranuka K."/>
            <person name="Kumagai M."/>
            <person name="Wakaguri H."/>
            <person name="Suzuki Y."/>
            <person name="Sugano S."/>
            <person name="Watanabe J."/>
            <person name="Makioka A."/>
        </authorList>
    </citation>
    <scope>NUCLEOTIDE SEQUENCE</scope>
    <source>
        <strain evidence="2">HM-1:IMSS</strain>
    </source>
</reference>
<dbReference type="VEuPathDB" id="AmoebaDB:EHI8A_083580"/>
<name>A0A060N254_ENTHI</name>
<accession>A0A060N254</accession>
<dbReference type="PANTHER" id="PTHR13468">
    <property type="entry name" value="DEK PROTEIN"/>
    <property type="match status" value="1"/>
</dbReference>
<dbReference type="AlphaFoldDB" id="A0A060N254"/>
<dbReference type="VEuPathDB" id="AmoebaDB:EHI5A_120210"/>
<dbReference type="GO" id="GO:0006325">
    <property type="term" value="P:chromatin organization"/>
    <property type="evidence" value="ECO:0007669"/>
    <property type="project" value="InterPro"/>
</dbReference>
<sequence length="241" mass="27551">MSTLAERRKQSPREKKTIIRYKNSSYNKETIEGEGKALKEIPEIASVMKGIKKASDIAHLIHKVLFGTPGSVEERKKDIMSFKGLKGNTEAETIELLEKKKQYLEKQKFVDLIELCRLFCLAGASKEKTKEKYAEEIVEFLKKPGDVKVVVTERDKVANVEEGSEEEEDKKKPIKKQSTKEKKEKKVAKKDDKKSLKKEVAQKETQKSSSKTEKEVKKPKLTKIEKKKATPKKEAKTKGKK</sequence>
<dbReference type="EMBL" id="AK419152">
    <property type="protein sequence ID" value="BAN37858.1"/>
    <property type="molecule type" value="mRNA"/>
</dbReference>
<dbReference type="InterPro" id="IPR044198">
    <property type="entry name" value="DEK"/>
</dbReference>
<feature type="region of interest" description="Disordered" evidence="1">
    <location>
        <begin position="158"/>
        <end position="241"/>
    </location>
</feature>
<feature type="compositionally biased region" description="Basic and acidic residues" evidence="1">
    <location>
        <begin position="178"/>
        <end position="241"/>
    </location>
</feature>
<dbReference type="VEuPathDB" id="AmoebaDB:EHI7A_081460"/>
<evidence type="ECO:0000256" key="1">
    <source>
        <dbReference type="SAM" id="MobiDB-lite"/>
    </source>
</evidence>
<dbReference type="GO" id="GO:0042393">
    <property type="term" value="F:histone binding"/>
    <property type="evidence" value="ECO:0007669"/>
    <property type="project" value="TreeGrafter"/>
</dbReference>
<protein>
    <recommendedName>
        <fullName evidence="3">Protein DEK</fullName>
    </recommendedName>
</protein>
<dbReference type="VEuPathDB" id="AmoebaDB:EHI_065630"/>
<dbReference type="GO" id="GO:0005634">
    <property type="term" value="C:nucleus"/>
    <property type="evidence" value="ECO:0007669"/>
    <property type="project" value="TreeGrafter"/>
</dbReference>